<dbReference type="Proteomes" id="UP000551758">
    <property type="component" value="Unassembled WGS sequence"/>
</dbReference>
<evidence type="ECO:0000313" key="3">
    <source>
        <dbReference type="Proteomes" id="UP000551758"/>
    </source>
</evidence>
<proteinExistence type="predicted"/>
<evidence type="ECO:0000256" key="1">
    <source>
        <dbReference type="SAM" id="MobiDB-lite"/>
    </source>
</evidence>
<evidence type="ECO:0000313" key="2">
    <source>
        <dbReference type="EMBL" id="KAF5917230.1"/>
    </source>
</evidence>
<name>A0A7J7EN58_DICBM</name>
<feature type="compositionally biased region" description="Basic and acidic residues" evidence="1">
    <location>
        <begin position="61"/>
        <end position="74"/>
    </location>
</feature>
<gene>
    <name evidence="2" type="ORF">HPG69_006038</name>
</gene>
<reference evidence="2 3" key="1">
    <citation type="journal article" date="2020" name="Mol. Biol. Evol.">
        <title>Interspecific Gene Flow and the Evolution of Specialization in Black and White Rhinoceros.</title>
        <authorList>
            <person name="Moodley Y."/>
            <person name="Westbury M.V."/>
            <person name="Russo I.M."/>
            <person name="Gopalakrishnan S."/>
            <person name="Rakotoarivelo A."/>
            <person name="Olsen R.A."/>
            <person name="Prost S."/>
            <person name="Tunstall T."/>
            <person name="Ryder O.A."/>
            <person name="Dalen L."/>
            <person name="Bruford M.W."/>
        </authorList>
    </citation>
    <scope>NUCLEOTIDE SEQUENCE [LARGE SCALE GENOMIC DNA]</scope>
    <source>
        <strain evidence="2">SBR-YM</strain>
        <tissue evidence="2">Skin</tissue>
    </source>
</reference>
<dbReference type="EMBL" id="JACDTQ010002599">
    <property type="protein sequence ID" value="KAF5917230.1"/>
    <property type="molecule type" value="Genomic_DNA"/>
</dbReference>
<dbReference type="AlphaFoldDB" id="A0A7J7EN58"/>
<comment type="caution">
    <text evidence="2">The sequence shown here is derived from an EMBL/GenBank/DDBJ whole genome shotgun (WGS) entry which is preliminary data.</text>
</comment>
<sequence>MPEGEQIHGPSAHSGTPNCGPLQRSRQSTSSQSPRTTRSTARTQSTRQQVASQDRASGPAHEPREACLRGEEMRAVPGWSSGARRQPVRRWAPPGSCCPCAPPSGACLGTLVNR</sequence>
<feature type="compositionally biased region" description="Low complexity" evidence="1">
    <location>
        <begin position="23"/>
        <end position="49"/>
    </location>
</feature>
<organism evidence="2 3">
    <name type="scientific">Diceros bicornis minor</name>
    <name type="common">South-central black rhinoceros</name>
    <dbReference type="NCBI Taxonomy" id="77932"/>
    <lineage>
        <taxon>Eukaryota</taxon>
        <taxon>Metazoa</taxon>
        <taxon>Chordata</taxon>
        <taxon>Craniata</taxon>
        <taxon>Vertebrata</taxon>
        <taxon>Euteleostomi</taxon>
        <taxon>Mammalia</taxon>
        <taxon>Eutheria</taxon>
        <taxon>Laurasiatheria</taxon>
        <taxon>Perissodactyla</taxon>
        <taxon>Rhinocerotidae</taxon>
        <taxon>Diceros</taxon>
    </lineage>
</organism>
<keyword evidence="3" id="KW-1185">Reference proteome</keyword>
<protein>
    <submittedName>
        <fullName evidence="2">Uncharacterized protein</fullName>
    </submittedName>
</protein>
<feature type="region of interest" description="Disordered" evidence="1">
    <location>
        <begin position="1"/>
        <end position="96"/>
    </location>
</feature>
<accession>A0A7J7EN58</accession>